<evidence type="ECO:0000313" key="2">
    <source>
        <dbReference type="Proteomes" id="UP001189429"/>
    </source>
</evidence>
<protein>
    <submittedName>
        <fullName evidence="1">Uncharacterized protein</fullName>
    </submittedName>
</protein>
<sequence>AHCHIRLAMFIDDLLLQCHGRSCSLIASQLNIAARSMADCIINEFKCQIASKKSQ</sequence>
<dbReference type="Proteomes" id="UP001189429">
    <property type="component" value="Unassembled WGS sequence"/>
</dbReference>
<accession>A0ABN9PG27</accession>
<name>A0ABN9PG27_9DINO</name>
<reference evidence="1" key="1">
    <citation type="submission" date="2023-10" db="EMBL/GenBank/DDBJ databases">
        <authorList>
            <person name="Chen Y."/>
            <person name="Shah S."/>
            <person name="Dougan E. K."/>
            <person name="Thang M."/>
            <person name="Chan C."/>
        </authorList>
    </citation>
    <scope>NUCLEOTIDE SEQUENCE [LARGE SCALE GENOMIC DNA]</scope>
</reference>
<proteinExistence type="predicted"/>
<keyword evidence="2" id="KW-1185">Reference proteome</keyword>
<organism evidence="1 2">
    <name type="scientific">Prorocentrum cordatum</name>
    <dbReference type="NCBI Taxonomy" id="2364126"/>
    <lineage>
        <taxon>Eukaryota</taxon>
        <taxon>Sar</taxon>
        <taxon>Alveolata</taxon>
        <taxon>Dinophyceae</taxon>
        <taxon>Prorocentrales</taxon>
        <taxon>Prorocentraceae</taxon>
        <taxon>Prorocentrum</taxon>
    </lineage>
</organism>
<gene>
    <name evidence="1" type="ORF">PCOR1329_LOCUS775</name>
</gene>
<evidence type="ECO:0000313" key="1">
    <source>
        <dbReference type="EMBL" id="CAK0789106.1"/>
    </source>
</evidence>
<feature type="non-terminal residue" evidence="1">
    <location>
        <position position="1"/>
    </location>
</feature>
<comment type="caution">
    <text evidence="1">The sequence shown here is derived from an EMBL/GenBank/DDBJ whole genome shotgun (WGS) entry which is preliminary data.</text>
</comment>
<feature type="non-terminal residue" evidence="1">
    <location>
        <position position="55"/>
    </location>
</feature>
<dbReference type="EMBL" id="CAUYUJ010000174">
    <property type="protein sequence ID" value="CAK0789106.1"/>
    <property type="molecule type" value="Genomic_DNA"/>
</dbReference>